<evidence type="ECO:0000313" key="3">
    <source>
        <dbReference type="EMBL" id="PNX77926.1"/>
    </source>
</evidence>
<accession>A0A2K3LHD3</accession>
<comment type="caution">
    <text evidence="3">The sequence shown here is derived from an EMBL/GenBank/DDBJ whole genome shotgun (WGS) entry which is preliminary data.</text>
</comment>
<evidence type="ECO:0000313" key="4">
    <source>
        <dbReference type="Proteomes" id="UP000236291"/>
    </source>
</evidence>
<sequence length="348" mass="40164">PYNFSTGRNGDEDDLAQSVFSIFNLPGRFAGECQIRFLEDREFTAAMNHILINCDEIQPYIEIFVETLHVDHPNMSDEHVDKCIEENFATWLKDYVDNPSNNVLDQNIHALAWGPLRIVKTWPIYFVNGFKFHTKAHSIGKSTMNCGVCVKGTGYGEYENDFYGQLEEIIQIEYPGTPLKKVVLFKCEWFDPTIGRGTKVNEQYGIVQIRHNRYYRKYDPFIVAHKAIQVYYAPHPIITRNNADWWFIIKTKARGMIEDQQVGDFAYQEDFPDQNSGGISVDIDLPTSLMDSEGRFDEVSESDNDDDDENVMVDNNIDDNEEYAEEEMMDDEPDEDEGFSDQSNDEGL</sequence>
<dbReference type="InterPro" id="IPR025312">
    <property type="entry name" value="DUF4216"/>
</dbReference>
<feature type="non-terminal residue" evidence="3">
    <location>
        <position position="1"/>
    </location>
</feature>
<proteinExistence type="predicted"/>
<organism evidence="3 4">
    <name type="scientific">Trifolium pratense</name>
    <name type="common">Red clover</name>
    <dbReference type="NCBI Taxonomy" id="57577"/>
    <lineage>
        <taxon>Eukaryota</taxon>
        <taxon>Viridiplantae</taxon>
        <taxon>Streptophyta</taxon>
        <taxon>Embryophyta</taxon>
        <taxon>Tracheophyta</taxon>
        <taxon>Spermatophyta</taxon>
        <taxon>Magnoliopsida</taxon>
        <taxon>eudicotyledons</taxon>
        <taxon>Gunneridae</taxon>
        <taxon>Pentapetalae</taxon>
        <taxon>rosids</taxon>
        <taxon>fabids</taxon>
        <taxon>Fabales</taxon>
        <taxon>Fabaceae</taxon>
        <taxon>Papilionoideae</taxon>
        <taxon>50 kb inversion clade</taxon>
        <taxon>NPAAA clade</taxon>
        <taxon>Hologalegina</taxon>
        <taxon>IRL clade</taxon>
        <taxon>Trifolieae</taxon>
        <taxon>Trifolium</taxon>
    </lineage>
</organism>
<feature type="domain" description="DUF4216" evidence="2">
    <location>
        <begin position="170"/>
        <end position="246"/>
    </location>
</feature>
<feature type="region of interest" description="Disordered" evidence="1">
    <location>
        <begin position="295"/>
        <end position="348"/>
    </location>
</feature>
<dbReference type="AlphaFoldDB" id="A0A2K3LHD3"/>
<reference evidence="3 4" key="1">
    <citation type="journal article" date="2014" name="Am. J. Bot.">
        <title>Genome assembly and annotation for red clover (Trifolium pratense; Fabaceae).</title>
        <authorList>
            <person name="Istvanek J."/>
            <person name="Jaros M."/>
            <person name="Krenek A."/>
            <person name="Repkova J."/>
        </authorList>
    </citation>
    <scope>NUCLEOTIDE SEQUENCE [LARGE SCALE GENOMIC DNA]</scope>
    <source>
        <strain evidence="4">cv. Tatra</strain>
        <tissue evidence="3">Young leaves</tissue>
    </source>
</reference>
<evidence type="ECO:0000256" key="1">
    <source>
        <dbReference type="SAM" id="MobiDB-lite"/>
    </source>
</evidence>
<name>A0A2K3LHD3_TRIPR</name>
<dbReference type="PANTHER" id="PTHR48258:SF4">
    <property type="entry name" value="DUF4216 DOMAIN-CONTAINING PROTEIN"/>
    <property type="match status" value="1"/>
</dbReference>
<dbReference type="PANTHER" id="PTHR48258">
    <property type="entry name" value="DUF4218 DOMAIN-CONTAINING PROTEIN-RELATED"/>
    <property type="match status" value="1"/>
</dbReference>
<protein>
    <recommendedName>
        <fullName evidence="2">DUF4216 domain-containing protein</fullName>
    </recommendedName>
</protein>
<reference evidence="3 4" key="2">
    <citation type="journal article" date="2017" name="Front. Plant Sci.">
        <title>Gene Classification and Mining of Molecular Markers Useful in Red Clover (Trifolium pratense) Breeding.</title>
        <authorList>
            <person name="Istvanek J."/>
            <person name="Dluhosova J."/>
            <person name="Dluhos P."/>
            <person name="Patkova L."/>
            <person name="Nedelnik J."/>
            <person name="Repkova J."/>
        </authorList>
    </citation>
    <scope>NUCLEOTIDE SEQUENCE [LARGE SCALE GENOMIC DNA]</scope>
    <source>
        <strain evidence="4">cv. Tatra</strain>
        <tissue evidence="3">Young leaves</tissue>
    </source>
</reference>
<dbReference type="EMBL" id="ASHM01033164">
    <property type="protein sequence ID" value="PNX77926.1"/>
    <property type="molecule type" value="Genomic_DNA"/>
</dbReference>
<feature type="compositionally biased region" description="Acidic residues" evidence="1">
    <location>
        <begin position="299"/>
        <end position="348"/>
    </location>
</feature>
<dbReference type="Pfam" id="PF13952">
    <property type="entry name" value="DUF4216"/>
    <property type="match status" value="1"/>
</dbReference>
<gene>
    <name evidence="3" type="ORF">L195_g033898</name>
</gene>
<dbReference type="Proteomes" id="UP000236291">
    <property type="component" value="Unassembled WGS sequence"/>
</dbReference>
<dbReference type="STRING" id="57577.A0A2K3LHD3"/>
<evidence type="ECO:0000259" key="2">
    <source>
        <dbReference type="Pfam" id="PF13952"/>
    </source>
</evidence>